<evidence type="ECO:0000313" key="6">
    <source>
        <dbReference type="Proteomes" id="UP001387215"/>
    </source>
</evidence>
<protein>
    <submittedName>
        <fullName evidence="5">RHS repeat-associated core domain-containing protein</fullName>
    </submittedName>
</protein>
<accession>A0ABU8D099</accession>
<evidence type="ECO:0000256" key="1">
    <source>
        <dbReference type="ARBA" id="ARBA00022737"/>
    </source>
</evidence>
<feature type="domain" description="DUF6531" evidence="3">
    <location>
        <begin position="248"/>
        <end position="323"/>
    </location>
</feature>
<dbReference type="Pfam" id="PF05593">
    <property type="entry name" value="RHS_repeat"/>
    <property type="match status" value="4"/>
</dbReference>
<dbReference type="EMBL" id="JBANDL010000002">
    <property type="protein sequence ID" value="MEI2454440.1"/>
    <property type="molecule type" value="Genomic_DNA"/>
</dbReference>
<sequence length="1595" mass="172414">MPPIEGSSPLSVPPRGAVPRTWLTGLLLTAAALSAGGTAQAQEAGKQWTSTWTSNGPRLTEREIQQDIEALFAPYSSYGPLSFQVVSQVHLPDRTAYYYGIEPMPPTTEPWSYTHSTDPDYIPGPTLEGVVDQLRQHLDQRSLDEGCTPNTAITLAPAWDVSLTWVDDKTSAVETRAYDANYVIKDADGVCGFIANDSQYLERTRDVHCPNTVAMGWDAAEQACAGSLQPMAYLSPPLVPDCPDGGCDPASGDKMRPEPDFDLGWVSFTRIYRSSSSSQQGGFGLGWTHSHNLRLSIGADPAAPSDPTQHFGLIQADGSQISFKPLGAGVYEARDGSGDRLVADGSQWLLYRVEEVLRFDARGRLIVRRFEDGNTLAYAYDDLGRLATITHHSGRSLVFEYLGAGRNAPIAAIRSAGALLASYGYTNGTVSSATYAGGGARTYHYEHPQFKTMLTGVTGEDNQRQSTFGYDAKARVGSSQNAGGADGRTLSYPASGGAVITDALGKQTTYALGPASPSNQPRKIGAITDPRGTVTRTFYTETVDFRRRLDTVTDRNGTQTKHSYAEANDPVTGQPARTHTVKEAVGLPQERTSLERRDIAANRTVLTQLGNRETRIVRNARLQPVTVTVRDTTTNQTRTTAYAYCEAADVAAANSSCPTLGLLKSVDGPRSDVNDVVTYQYYGSDDSTCATQPALCTYRKGDLRKTIDALGRATEILGYDPQGRPLSILDANGVVTDYEYHPRGWLAATKLRGADNSVETDDRITRMEYWPTGLLRRVTPPGGAYVTYNYDAAQRLTSVTDKAGNKLQYTLDKAGNRKQEDTQTPTGTVRQTLSRVFDSLGQLHQAKDAAAHATTFTYDADGNPDLTTDALGRISDQNHDPLNRLSRLLQDVNGLAVETQLAYNAFDQVTQVTDPKGLNTVYAYNGFGDRTQLSSPDTGVTDYTYTPAGQLATKKDANDAVAHSYTYDALGRPKTISYGSGTNDVEYDYDTVNAVCAAGETFALGRLTALRTEGTELKYCYDRYGQLVRKVQVVDSKSFTLRYAYTTSGQVRTITYPDNAVVDYVRNTLDQVTEVGVKPAGGVRTVLLNGVAYEPFGPATGWTYGNGRSLARSYDLDYRAKTIHDNAAGGLSLGYGYNEVGELTELKDGLQSAVLAKYDYDTLGRLKITRDGPSNTPIETYSYDATGNRTSLLHAGTTTTYTYPTTSHRLTQVGGIARGYNAVGNTTSIGGTAKEFVYNGNDRMSQVKLAGVVNRSYRYNAKGERVAATNGASGPVAVYTLYDEAGHWLGDYDANGATQQQAVWLGDAPVGVLAGAGTAQKLHYVQPDHLGTPRTVIDATRNVAIWSWNAKGEAFGNDAPNQDPDQDGTAFVFDLRFPGQRYDAATGLNYNYFRDYDAASGRYVQSDPIGLRGGLGTYVYAYGSPGKYKDEDGRIVRLSGGAKDMGEFISLAEKFTGLKISRGSNGILATNQCAVIGVSTSFPGAASALLAAINSSAIISITATSNDPRVQIDQYYTGLVDVADISGFAGRSNALGASAFAHVLAEYRYAMEAGGNYRANFNNAHGAGLRAETAIMGGGYKIRLRYIFSWWNAWY</sequence>
<name>A0ABU8D099_9GAMM</name>
<dbReference type="PANTHER" id="PTHR32305:SF15">
    <property type="entry name" value="PROTEIN RHSA-RELATED"/>
    <property type="match status" value="1"/>
</dbReference>
<dbReference type="InterPro" id="IPR056823">
    <property type="entry name" value="TEN-like_YD-shell"/>
</dbReference>
<gene>
    <name evidence="5" type="ORF">V2J18_07080</name>
</gene>
<dbReference type="RefSeq" id="WP_336131402.1">
    <property type="nucleotide sequence ID" value="NZ_JBANDL010000002.1"/>
</dbReference>
<organism evidence="5 6">
    <name type="scientific">Lysobacter firmicutimachus</name>
    <dbReference type="NCBI Taxonomy" id="1792846"/>
    <lineage>
        <taxon>Bacteria</taxon>
        <taxon>Pseudomonadati</taxon>
        <taxon>Pseudomonadota</taxon>
        <taxon>Gammaproteobacteria</taxon>
        <taxon>Lysobacterales</taxon>
        <taxon>Lysobacteraceae</taxon>
        <taxon>Lysobacter</taxon>
    </lineage>
</organism>
<proteinExistence type="predicted"/>
<dbReference type="Pfam" id="PF20148">
    <property type="entry name" value="DUF6531"/>
    <property type="match status" value="1"/>
</dbReference>
<keyword evidence="2" id="KW-0732">Signal</keyword>
<dbReference type="Proteomes" id="UP001387215">
    <property type="component" value="Unassembled WGS sequence"/>
</dbReference>
<comment type="caution">
    <text evidence="5">The sequence shown here is derived from an EMBL/GenBank/DDBJ whole genome shotgun (WGS) entry which is preliminary data.</text>
</comment>
<evidence type="ECO:0000259" key="3">
    <source>
        <dbReference type="Pfam" id="PF20148"/>
    </source>
</evidence>
<dbReference type="NCBIfam" id="TIGR01643">
    <property type="entry name" value="YD_repeat_2x"/>
    <property type="match status" value="4"/>
</dbReference>
<evidence type="ECO:0000313" key="5">
    <source>
        <dbReference type="EMBL" id="MEI2454440.1"/>
    </source>
</evidence>
<dbReference type="InterPro" id="IPR006530">
    <property type="entry name" value="YD"/>
</dbReference>
<dbReference type="InterPro" id="IPR031325">
    <property type="entry name" value="RHS_repeat"/>
</dbReference>
<keyword evidence="1" id="KW-0677">Repeat</keyword>
<keyword evidence="6" id="KW-1185">Reference proteome</keyword>
<dbReference type="PANTHER" id="PTHR32305">
    <property type="match status" value="1"/>
</dbReference>
<feature type="signal peptide" evidence="2">
    <location>
        <begin position="1"/>
        <end position="41"/>
    </location>
</feature>
<evidence type="ECO:0000259" key="4">
    <source>
        <dbReference type="Pfam" id="PF25023"/>
    </source>
</evidence>
<dbReference type="InterPro" id="IPR045351">
    <property type="entry name" value="DUF6531"/>
</dbReference>
<dbReference type="Gene3D" id="2.180.10.10">
    <property type="entry name" value="RHS repeat-associated core"/>
    <property type="match status" value="3"/>
</dbReference>
<evidence type="ECO:0000256" key="2">
    <source>
        <dbReference type="SAM" id="SignalP"/>
    </source>
</evidence>
<dbReference type="NCBIfam" id="TIGR03696">
    <property type="entry name" value="Rhs_assc_core"/>
    <property type="match status" value="1"/>
</dbReference>
<dbReference type="InterPro" id="IPR050708">
    <property type="entry name" value="T6SS_VgrG/RHS"/>
</dbReference>
<feature type="domain" description="Teneurin-like YD-shell" evidence="4">
    <location>
        <begin position="1135"/>
        <end position="1407"/>
    </location>
</feature>
<dbReference type="InterPro" id="IPR022385">
    <property type="entry name" value="Rhs_assc_core"/>
</dbReference>
<feature type="chain" id="PRO_5045137469" evidence="2">
    <location>
        <begin position="42"/>
        <end position="1595"/>
    </location>
</feature>
<reference evidence="5 6" key="1">
    <citation type="submission" date="2024-02" db="EMBL/GenBank/DDBJ databases">
        <title>Lysobacter Genome Sequencing and Mining.</title>
        <authorList>
            <person name="Bierman J."/>
            <person name="Walker M.C."/>
        </authorList>
    </citation>
    <scope>NUCLEOTIDE SEQUENCE [LARGE SCALE GENOMIC DNA]</scope>
    <source>
        <strain evidence="5 6">PB6250</strain>
    </source>
</reference>
<dbReference type="Pfam" id="PF25023">
    <property type="entry name" value="TEN_YD-shell"/>
    <property type="match status" value="1"/>
</dbReference>